<dbReference type="PANTHER" id="PTHR43791:SF3">
    <property type="entry name" value="MAJOR FACILITATOR SUPERFAMILY (MFS) PROFILE DOMAIN-CONTAINING PROTEIN"/>
    <property type="match status" value="1"/>
</dbReference>
<keyword evidence="9" id="KW-1185">Reference proteome</keyword>
<evidence type="ECO:0000256" key="3">
    <source>
        <dbReference type="ARBA" id="ARBA00022692"/>
    </source>
</evidence>
<evidence type="ECO:0000256" key="4">
    <source>
        <dbReference type="ARBA" id="ARBA00022989"/>
    </source>
</evidence>
<feature type="transmembrane region" description="Helical" evidence="6">
    <location>
        <begin position="133"/>
        <end position="156"/>
    </location>
</feature>
<accession>A0AA38X6U9</accession>
<dbReference type="InterPro" id="IPR020846">
    <property type="entry name" value="MFS_dom"/>
</dbReference>
<evidence type="ECO:0000256" key="1">
    <source>
        <dbReference type="ARBA" id="ARBA00004141"/>
    </source>
</evidence>
<feature type="transmembrane region" description="Helical" evidence="6">
    <location>
        <begin position="197"/>
        <end position="218"/>
    </location>
</feature>
<dbReference type="Gene3D" id="1.20.1250.20">
    <property type="entry name" value="MFS general substrate transporter like domains"/>
    <property type="match status" value="2"/>
</dbReference>
<protein>
    <recommendedName>
        <fullName evidence="7">Major facilitator superfamily (MFS) profile domain-containing protein</fullName>
    </recommendedName>
</protein>
<dbReference type="GO" id="GO:0016020">
    <property type="term" value="C:membrane"/>
    <property type="evidence" value="ECO:0007669"/>
    <property type="project" value="UniProtKB-SubCell"/>
</dbReference>
<feature type="transmembrane region" description="Helical" evidence="6">
    <location>
        <begin position="364"/>
        <end position="383"/>
    </location>
</feature>
<reference evidence="8" key="1">
    <citation type="submission" date="2022-10" db="EMBL/GenBank/DDBJ databases">
        <title>Culturing micro-colonial fungi from biological soil crusts in the Mojave desert and describing Neophaeococcomyces mojavensis, and introducing the new genera and species Taxawa tesnikishii.</title>
        <authorList>
            <person name="Kurbessoian T."/>
            <person name="Stajich J.E."/>
        </authorList>
    </citation>
    <scope>NUCLEOTIDE SEQUENCE</scope>
    <source>
        <strain evidence="8">TK_41</strain>
    </source>
</reference>
<feature type="transmembrane region" description="Helical" evidence="6">
    <location>
        <begin position="389"/>
        <end position="412"/>
    </location>
</feature>
<comment type="subcellular location">
    <subcellularLocation>
        <location evidence="1">Membrane</location>
        <topology evidence="1">Multi-pass membrane protein</topology>
    </subcellularLocation>
</comment>
<dbReference type="Pfam" id="PF07690">
    <property type="entry name" value="MFS_1"/>
    <property type="match status" value="1"/>
</dbReference>
<proteinExistence type="predicted"/>
<dbReference type="Proteomes" id="UP001172673">
    <property type="component" value="Unassembled WGS sequence"/>
</dbReference>
<gene>
    <name evidence="8" type="ORF">H2200_007960</name>
</gene>
<dbReference type="InterPro" id="IPR036259">
    <property type="entry name" value="MFS_trans_sf"/>
</dbReference>
<name>A0AA38X6U9_9EURO</name>
<evidence type="ECO:0000259" key="7">
    <source>
        <dbReference type="PROSITE" id="PS50850"/>
    </source>
</evidence>
<dbReference type="SUPFAM" id="SSF103473">
    <property type="entry name" value="MFS general substrate transporter"/>
    <property type="match status" value="1"/>
</dbReference>
<evidence type="ECO:0000256" key="6">
    <source>
        <dbReference type="SAM" id="Phobius"/>
    </source>
</evidence>
<keyword evidence="2" id="KW-0813">Transport</keyword>
<evidence type="ECO:0000256" key="2">
    <source>
        <dbReference type="ARBA" id="ARBA00022448"/>
    </source>
</evidence>
<dbReference type="PROSITE" id="PS50850">
    <property type="entry name" value="MFS"/>
    <property type="match status" value="1"/>
</dbReference>
<keyword evidence="3 6" id="KW-0812">Transmembrane</keyword>
<dbReference type="PANTHER" id="PTHR43791">
    <property type="entry name" value="PERMEASE-RELATED"/>
    <property type="match status" value="1"/>
</dbReference>
<feature type="transmembrane region" description="Helical" evidence="6">
    <location>
        <begin position="300"/>
        <end position="325"/>
    </location>
</feature>
<comment type="caution">
    <text evidence="8">The sequence shown here is derived from an EMBL/GenBank/DDBJ whole genome shotgun (WGS) entry which is preliminary data.</text>
</comment>
<sequence>MSEIDEVVNLQKTQRHYHHNLSTAAAAATTSTIRMGHESTVVPTVEHVESEGAMTLSAHERKLVRKIDWFVLPWLCVLSALAQIDRVNISSAKVAGMAKALDLTGNRYSVALLVFFPTYVLSELPANVIIKKVGVRSFLTTLVVGWGTLSMCHGFVNTYRQLCVVRVLLGLFEGGFNRGSVYIISCWYKRYEVQQRLAIWFMSGATIAGFQGILSYGLSQMDGLGGLECWRWIFIVPGALTVTSAIPMFLFVSEFPEKAHLLQAEELEMVRERLAADRHEVLAEEVTRASVGAAVSDWKVWVLSVLLVFPAVGAYAMAFFMATILKSFGYSVALSQILTTPPYLLACIISIAIGVWADRIHVRGPFVIGLSVLAMVGYALMGWGPNTGAQLVGAFFALACNYSCIPTLLAHLSNNVVGVGKRAIAVPMQII</sequence>
<keyword evidence="4 6" id="KW-1133">Transmembrane helix</keyword>
<evidence type="ECO:0000313" key="8">
    <source>
        <dbReference type="EMBL" id="KAJ9607881.1"/>
    </source>
</evidence>
<dbReference type="GO" id="GO:0022857">
    <property type="term" value="F:transmembrane transporter activity"/>
    <property type="evidence" value="ECO:0007669"/>
    <property type="project" value="InterPro"/>
</dbReference>
<keyword evidence="5 6" id="KW-0472">Membrane</keyword>
<dbReference type="InterPro" id="IPR011701">
    <property type="entry name" value="MFS"/>
</dbReference>
<dbReference type="EMBL" id="JAPDRK010000011">
    <property type="protein sequence ID" value="KAJ9607881.1"/>
    <property type="molecule type" value="Genomic_DNA"/>
</dbReference>
<feature type="transmembrane region" description="Helical" evidence="6">
    <location>
        <begin position="104"/>
        <end position="121"/>
    </location>
</feature>
<feature type="transmembrane region" description="Helical" evidence="6">
    <location>
        <begin position="337"/>
        <end position="357"/>
    </location>
</feature>
<feature type="transmembrane region" description="Helical" evidence="6">
    <location>
        <begin position="230"/>
        <end position="252"/>
    </location>
</feature>
<feature type="domain" description="Major facilitator superfamily (MFS) profile" evidence="7">
    <location>
        <begin position="71"/>
        <end position="431"/>
    </location>
</feature>
<organism evidence="8 9">
    <name type="scientific">Cladophialophora chaetospira</name>
    <dbReference type="NCBI Taxonomy" id="386627"/>
    <lineage>
        <taxon>Eukaryota</taxon>
        <taxon>Fungi</taxon>
        <taxon>Dikarya</taxon>
        <taxon>Ascomycota</taxon>
        <taxon>Pezizomycotina</taxon>
        <taxon>Eurotiomycetes</taxon>
        <taxon>Chaetothyriomycetidae</taxon>
        <taxon>Chaetothyriales</taxon>
        <taxon>Herpotrichiellaceae</taxon>
        <taxon>Cladophialophora</taxon>
    </lineage>
</organism>
<dbReference type="FunFam" id="1.20.1250.20:FF:000018">
    <property type="entry name" value="MFS transporter permease"/>
    <property type="match status" value="1"/>
</dbReference>
<evidence type="ECO:0000313" key="9">
    <source>
        <dbReference type="Proteomes" id="UP001172673"/>
    </source>
</evidence>
<dbReference type="AlphaFoldDB" id="A0AA38X6U9"/>
<evidence type="ECO:0000256" key="5">
    <source>
        <dbReference type="ARBA" id="ARBA00023136"/>
    </source>
</evidence>